<protein>
    <submittedName>
        <fullName evidence="1">Uncharacterized protein</fullName>
    </submittedName>
</protein>
<gene>
    <name evidence="1" type="ORF">I3842_02G051000</name>
</gene>
<dbReference type="EMBL" id="CM031826">
    <property type="protein sequence ID" value="KAG6725845.1"/>
    <property type="molecule type" value="Genomic_DNA"/>
</dbReference>
<evidence type="ECO:0000313" key="1">
    <source>
        <dbReference type="EMBL" id="KAG6725845.1"/>
    </source>
</evidence>
<evidence type="ECO:0000313" key="2">
    <source>
        <dbReference type="Proteomes" id="UP000811246"/>
    </source>
</evidence>
<accession>A0A922FSA7</accession>
<dbReference type="Proteomes" id="UP000811246">
    <property type="component" value="Chromosome 2"/>
</dbReference>
<organism evidence="1 2">
    <name type="scientific">Carya illinoinensis</name>
    <name type="common">Pecan</name>
    <dbReference type="NCBI Taxonomy" id="32201"/>
    <lineage>
        <taxon>Eukaryota</taxon>
        <taxon>Viridiplantae</taxon>
        <taxon>Streptophyta</taxon>
        <taxon>Embryophyta</taxon>
        <taxon>Tracheophyta</taxon>
        <taxon>Spermatophyta</taxon>
        <taxon>Magnoliopsida</taxon>
        <taxon>eudicotyledons</taxon>
        <taxon>Gunneridae</taxon>
        <taxon>Pentapetalae</taxon>
        <taxon>rosids</taxon>
        <taxon>fabids</taxon>
        <taxon>Fagales</taxon>
        <taxon>Juglandaceae</taxon>
        <taxon>Carya</taxon>
    </lineage>
</organism>
<dbReference type="AlphaFoldDB" id="A0A922FSA7"/>
<comment type="caution">
    <text evidence="1">The sequence shown here is derived from an EMBL/GenBank/DDBJ whole genome shotgun (WGS) entry which is preliminary data.</text>
</comment>
<reference evidence="1" key="1">
    <citation type="submission" date="2021-01" db="EMBL/GenBank/DDBJ databases">
        <authorList>
            <person name="Lovell J.T."/>
            <person name="Bentley N."/>
            <person name="Bhattarai G."/>
            <person name="Jenkins J.W."/>
            <person name="Sreedasyam A."/>
            <person name="Alarcon Y."/>
            <person name="Bock C."/>
            <person name="Boston L."/>
            <person name="Carlson J."/>
            <person name="Cervantes K."/>
            <person name="Clermont K."/>
            <person name="Krom N."/>
            <person name="Kubenka K."/>
            <person name="Mamidi S."/>
            <person name="Mattison C."/>
            <person name="Monteros M."/>
            <person name="Pisani C."/>
            <person name="Plott C."/>
            <person name="Rajasekar S."/>
            <person name="Rhein H.S."/>
            <person name="Rohla C."/>
            <person name="Song M."/>
            <person name="Hilaire R.S."/>
            <person name="Shu S."/>
            <person name="Wells L."/>
            <person name="Wang X."/>
            <person name="Webber J."/>
            <person name="Heerema R.J."/>
            <person name="Klein P."/>
            <person name="Conner P."/>
            <person name="Grauke L."/>
            <person name="Grimwood J."/>
            <person name="Schmutz J."/>
            <person name="Randall J.J."/>
        </authorList>
    </citation>
    <scope>NUCLEOTIDE SEQUENCE</scope>
    <source>
        <tissue evidence="1">Leaf</tissue>
    </source>
</reference>
<name>A0A922FSA7_CARIL</name>
<proteinExistence type="predicted"/>
<sequence length="94" mass="10890">MGAGRELKALTHQQEQHHSHTAGALMLFFVRWVLGWQTSRMAQEKKGILFRLSGKRATTFSFSQATFRSFEEEIRIERIGERSTEFSTTRNEGK</sequence>